<organism evidence="2 3">
    <name type="scientific">Pseudoduganella lurida</name>
    <dbReference type="NCBI Taxonomy" id="1036180"/>
    <lineage>
        <taxon>Bacteria</taxon>
        <taxon>Pseudomonadati</taxon>
        <taxon>Pseudomonadota</taxon>
        <taxon>Betaproteobacteria</taxon>
        <taxon>Burkholderiales</taxon>
        <taxon>Oxalobacteraceae</taxon>
        <taxon>Telluria group</taxon>
        <taxon>Pseudoduganella</taxon>
    </lineage>
</organism>
<reference evidence="2 3" key="1">
    <citation type="journal article" date="2015" name="Stand. Genomic Sci.">
        <title>Genomic Encyclopedia of Bacterial and Archaeal Type Strains, Phase III: the genomes of soil and plant-associated and newly described type strains.</title>
        <authorList>
            <person name="Whitman W.B."/>
            <person name="Woyke T."/>
            <person name="Klenk H.P."/>
            <person name="Zhou Y."/>
            <person name="Lilburn T.G."/>
            <person name="Beck B.J."/>
            <person name="De Vos P."/>
            <person name="Vandamme P."/>
            <person name="Eisen J.A."/>
            <person name="Garrity G."/>
            <person name="Hugenholtz P."/>
            <person name="Kyrpides N.C."/>
        </authorList>
    </citation>
    <scope>NUCLEOTIDE SEQUENCE [LARGE SCALE GENOMIC DNA]</scope>
    <source>
        <strain evidence="2 3">CGMCC 1.10822</strain>
    </source>
</reference>
<keyword evidence="3" id="KW-1185">Reference proteome</keyword>
<gene>
    <name evidence="2" type="ORF">IP91_04435</name>
</gene>
<proteinExistence type="predicted"/>
<evidence type="ECO:0000313" key="2">
    <source>
        <dbReference type="EMBL" id="TWI61837.1"/>
    </source>
</evidence>
<dbReference type="InterPro" id="IPR052519">
    <property type="entry name" value="Euk-type_GlcNAc_Kinase"/>
</dbReference>
<dbReference type="OrthoDB" id="8701357at2"/>
<evidence type="ECO:0000259" key="1">
    <source>
        <dbReference type="Pfam" id="PF01869"/>
    </source>
</evidence>
<dbReference type="GO" id="GO:0016301">
    <property type="term" value="F:kinase activity"/>
    <property type="evidence" value="ECO:0007669"/>
    <property type="project" value="UniProtKB-KW"/>
</dbReference>
<dbReference type="AlphaFoldDB" id="A0A562QYH6"/>
<dbReference type="InterPro" id="IPR002731">
    <property type="entry name" value="ATPase_BadF"/>
</dbReference>
<keyword evidence="2" id="KW-0418">Kinase</keyword>
<dbReference type="Gene3D" id="3.30.420.40">
    <property type="match status" value="2"/>
</dbReference>
<dbReference type="Proteomes" id="UP000318431">
    <property type="component" value="Unassembled WGS sequence"/>
</dbReference>
<sequence>MDTTGAPGLGIDAGGTQTRWALADAAGTVLAEGHVAGASALQMAHPAGREQLRVTFGILAQQVLAYAKPGRIHAGLTGFGGESGVLAAWLAEFLGVAPEHVTVCNDIEIAYLDAFDPGAGYLVYAGTGSIGAYIDDTGVLHRAGGRGVTLDDGGGGFWIAREAMRRIWRREDEAPGAWRESPLAQAVFDHVGGSDWSFSRQFIYTRARGEIGQLALAVAQAAERDGEAREILTQAGVELARLAQALVNRFGARPVVLSGRAAALHPLILQSMRATLAASVALQQKTARPHAAAARLAARPQP</sequence>
<dbReference type="RefSeq" id="WP_145652074.1">
    <property type="nucleotide sequence ID" value="NZ_VLLB01000010.1"/>
</dbReference>
<dbReference type="Pfam" id="PF01869">
    <property type="entry name" value="BcrAD_BadFG"/>
    <property type="match status" value="1"/>
</dbReference>
<dbReference type="PANTHER" id="PTHR43190:SF3">
    <property type="entry name" value="N-ACETYL-D-GLUCOSAMINE KINASE"/>
    <property type="match status" value="1"/>
</dbReference>
<comment type="caution">
    <text evidence="2">The sequence shown here is derived from an EMBL/GenBank/DDBJ whole genome shotgun (WGS) entry which is preliminary data.</text>
</comment>
<dbReference type="PANTHER" id="PTHR43190">
    <property type="entry name" value="N-ACETYL-D-GLUCOSAMINE KINASE"/>
    <property type="match status" value="1"/>
</dbReference>
<accession>A0A562QYH6</accession>
<keyword evidence="2" id="KW-0808">Transferase</keyword>
<dbReference type="EMBL" id="VLLB01000010">
    <property type="protein sequence ID" value="TWI61837.1"/>
    <property type="molecule type" value="Genomic_DNA"/>
</dbReference>
<dbReference type="SUPFAM" id="SSF53067">
    <property type="entry name" value="Actin-like ATPase domain"/>
    <property type="match status" value="2"/>
</dbReference>
<protein>
    <submittedName>
        <fullName evidence="2">N-acetylglucosamine kinase-like BadF-type ATPase</fullName>
    </submittedName>
</protein>
<name>A0A562QYH6_9BURK</name>
<feature type="domain" description="ATPase BadF/BadG/BcrA/BcrD type" evidence="1">
    <location>
        <begin position="9"/>
        <end position="264"/>
    </location>
</feature>
<evidence type="ECO:0000313" key="3">
    <source>
        <dbReference type="Proteomes" id="UP000318431"/>
    </source>
</evidence>
<dbReference type="InterPro" id="IPR043129">
    <property type="entry name" value="ATPase_NBD"/>
</dbReference>